<dbReference type="Pfam" id="PF14216">
    <property type="entry name" value="DUF4326"/>
    <property type="match status" value="1"/>
</dbReference>
<gene>
    <name evidence="2" type="ordered locus">Deipr_2309</name>
</gene>
<protein>
    <recommendedName>
        <fullName evidence="1">DUF4326 domain-containing protein</fullName>
    </recommendedName>
</protein>
<keyword evidence="2" id="KW-0614">Plasmid</keyword>
<reference evidence="3" key="1">
    <citation type="submission" date="2011-02" db="EMBL/GenBank/DDBJ databases">
        <title>The complete sequence of plasmid2 of Deinococcus proteolyticus DSM 20540.</title>
        <authorList>
            <consortium name="US DOE Joint Genome Institute (JGI-PGF)"/>
            <person name="Lucas S."/>
            <person name="Copeland A."/>
            <person name="Lapidus A."/>
            <person name="Bruce D."/>
            <person name="Goodwin L."/>
            <person name="Pitluck S."/>
            <person name="Kyrpides N."/>
            <person name="Mavromatis K."/>
            <person name="Pagani I."/>
            <person name="Ivanova N."/>
            <person name="Ovchinnikova G."/>
            <person name="Zeytun A."/>
            <person name="Detter J.C."/>
            <person name="Han C."/>
            <person name="Land M."/>
            <person name="Hauser L."/>
            <person name="Markowitz V."/>
            <person name="Cheng J.-F."/>
            <person name="Hugenholtz P."/>
            <person name="Woyke T."/>
            <person name="Wu D."/>
            <person name="Pukall R."/>
            <person name="Steenblock K."/>
            <person name="Brambilla E."/>
            <person name="Klenk H.-P."/>
            <person name="Eisen J.A."/>
        </authorList>
    </citation>
    <scope>NUCLEOTIDE SEQUENCE [LARGE SCALE GENOMIC DNA]</scope>
    <source>
        <strain evidence="3">ATCC 35074 / DSM 20540 / JCM 6276 / NBRC 101906 / NCIMB 13154 / VKM Ac-1939 / CCM 2703 / MRP</strain>
        <plasmid evidence="3">Plasmid pDEIPR02</plasmid>
    </source>
</reference>
<feature type="domain" description="DUF4326" evidence="1">
    <location>
        <begin position="10"/>
        <end position="104"/>
    </location>
</feature>
<reference evidence="2 3" key="2">
    <citation type="journal article" date="2012" name="Stand. Genomic Sci.">
        <title>Complete genome sequence of the orange-red pigmented, radioresistant Deinococcus proteolyticus type strain (MRP(T)).</title>
        <authorList>
            <person name="Copeland A."/>
            <person name="Zeytun A."/>
            <person name="Yassawong M."/>
            <person name="Nolan M."/>
            <person name="Lucas S."/>
            <person name="Hammon N."/>
            <person name="Deshpande S."/>
            <person name="Cheng J.F."/>
            <person name="Han C."/>
            <person name="Tapia R."/>
            <person name="Goodwin L.A."/>
            <person name="Pitluck S."/>
            <person name="Mavromatis K."/>
            <person name="Liolios K."/>
            <person name="Pagani I."/>
            <person name="Ivanova N."/>
            <person name="Mikhailova N."/>
            <person name="Pati A."/>
            <person name="Chen A."/>
            <person name="Palaniappan K."/>
            <person name="Land M."/>
            <person name="Hauser L."/>
            <person name="Jeffries C.D."/>
            <person name="Brambilla E.M."/>
            <person name="Rohde M."/>
            <person name="Sikorski J."/>
            <person name="Pukall R."/>
            <person name="Goker M."/>
            <person name="Detter J.C."/>
            <person name="Woyke T."/>
            <person name="Bristow J."/>
            <person name="Eisen J.A."/>
            <person name="Markowitz V."/>
            <person name="Hugenholtz P."/>
            <person name="Kyrpides N.C."/>
            <person name="Klenk H.P."/>
            <person name="Lapidus A."/>
        </authorList>
    </citation>
    <scope>NUCLEOTIDE SEQUENCE [LARGE SCALE GENOMIC DNA]</scope>
    <source>
        <strain evidence="3">ATCC 35074 / DSM 20540 / JCM 6276 / NBRC 101906 / NCIMB 13154 / VKM Ac-1939 / CCM 2703 / MRP</strain>
        <plasmid evidence="3">Plasmid pDEIPR02</plasmid>
    </source>
</reference>
<proteinExistence type="predicted"/>
<name>F0RQ75_DEIPM</name>
<dbReference type="RefSeq" id="WP_013615788.1">
    <property type="nucleotide sequence ID" value="NC_015162.1"/>
</dbReference>
<evidence type="ECO:0000259" key="1">
    <source>
        <dbReference type="Pfam" id="PF14216"/>
    </source>
</evidence>
<dbReference type="Proteomes" id="UP000007718">
    <property type="component" value="Plasmid pDEIPR02"/>
</dbReference>
<dbReference type="OrthoDB" id="3483205at2"/>
<dbReference type="KEGG" id="dpt:Deipr_2309"/>
<evidence type="ECO:0000313" key="3">
    <source>
        <dbReference type="Proteomes" id="UP000007718"/>
    </source>
</evidence>
<dbReference type="EMBL" id="CP002538">
    <property type="protein sequence ID" value="ADY27434.1"/>
    <property type="molecule type" value="Genomic_DNA"/>
</dbReference>
<geneLocation type="plasmid" evidence="2 3">
    <name>pDEIPR02</name>
</geneLocation>
<dbReference type="InterPro" id="IPR025475">
    <property type="entry name" value="DUF4326"/>
</dbReference>
<keyword evidence="3" id="KW-1185">Reference proteome</keyword>
<evidence type="ECO:0000313" key="2">
    <source>
        <dbReference type="EMBL" id="ADY27434.1"/>
    </source>
</evidence>
<dbReference type="HOGENOM" id="CLU_140896_0_0_0"/>
<organism evidence="2 3">
    <name type="scientific">Deinococcus proteolyticus (strain ATCC 35074 / DSM 20540 / JCM 6276 / NBRC 101906 / NCIMB 13154 / VKM Ac-1939 / CCM 2703 / MRP)</name>
    <dbReference type="NCBI Taxonomy" id="693977"/>
    <lineage>
        <taxon>Bacteria</taxon>
        <taxon>Thermotogati</taxon>
        <taxon>Deinococcota</taxon>
        <taxon>Deinococci</taxon>
        <taxon>Deinococcales</taxon>
        <taxon>Deinococcaceae</taxon>
        <taxon>Deinococcus</taxon>
    </lineage>
</organism>
<accession>F0RQ75</accession>
<dbReference type="AlphaFoldDB" id="F0RQ75"/>
<sequence>MSNIKIVNVRHWKGEEGWSGIYCGRGRAPHGMEAAGLGNPLKVGQGYTQGEAAAAYLPHLRKRCRTDTHERRTVLALARRYHAGENLALACWCSPKPCHCEAIQADVVGFAGRM</sequence>